<dbReference type="OrthoDB" id="6159439at2759"/>
<dbReference type="PANTHER" id="PTHR45664">
    <property type="entry name" value="PROTEIN ZERKNUELLT 1-RELATED"/>
    <property type="match status" value="1"/>
</dbReference>
<feature type="compositionally biased region" description="Low complexity" evidence="7">
    <location>
        <begin position="74"/>
        <end position="109"/>
    </location>
</feature>
<dbReference type="GO" id="GO:0000978">
    <property type="term" value="F:RNA polymerase II cis-regulatory region sequence-specific DNA binding"/>
    <property type="evidence" value="ECO:0007669"/>
    <property type="project" value="TreeGrafter"/>
</dbReference>
<dbReference type="GO" id="GO:0000981">
    <property type="term" value="F:DNA-binding transcription factor activity, RNA polymerase II-specific"/>
    <property type="evidence" value="ECO:0007669"/>
    <property type="project" value="InterPro"/>
</dbReference>
<gene>
    <name evidence="9" type="ORF">GPM918_LOCUS9034</name>
    <name evidence="10" type="ORF">SRO942_LOCUS9035</name>
</gene>
<dbReference type="InterPro" id="IPR017970">
    <property type="entry name" value="Homeobox_CS"/>
</dbReference>
<feature type="region of interest" description="Disordered" evidence="7">
    <location>
        <begin position="171"/>
        <end position="195"/>
    </location>
</feature>
<evidence type="ECO:0000256" key="3">
    <source>
        <dbReference type="ARBA" id="ARBA00023155"/>
    </source>
</evidence>
<evidence type="ECO:0000256" key="6">
    <source>
        <dbReference type="RuleBase" id="RU000682"/>
    </source>
</evidence>
<evidence type="ECO:0000313" key="11">
    <source>
        <dbReference type="Proteomes" id="UP000663829"/>
    </source>
</evidence>
<evidence type="ECO:0000313" key="10">
    <source>
        <dbReference type="EMBL" id="CAF3690252.1"/>
    </source>
</evidence>
<feature type="domain" description="Homeobox" evidence="8">
    <location>
        <begin position="191"/>
        <end position="251"/>
    </location>
</feature>
<dbReference type="PROSITE" id="PS50071">
    <property type="entry name" value="HOMEOBOX_2"/>
    <property type="match status" value="1"/>
</dbReference>
<dbReference type="CDD" id="cd00086">
    <property type="entry name" value="homeodomain"/>
    <property type="match status" value="1"/>
</dbReference>
<dbReference type="FunFam" id="1.10.10.60:FF:000176">
    <property type="entry name" value="pancreas/duodenum homeobox protein 1"/>
    <property type="match status" value="1"/>
</dbReference>
<evidence type="ECO:0000256" key="2">
    <source>
        <dbReference type="ARBA" id="ARBA00023125"/>
    </source>
</evidence>
<dbReference type="EMBL" id="CAJNOQ010001638">
    <property type="protein sequence ID" value="CAF0908810.1"/>
    <property type="molecule type" value="Genomic_DNA"/>
</dbReference>
<dbReference type="GO" id="GO:0048513">
    <property type="term" value="P:animal organ development"/>
    <property type="evidence" value="ECO:0007669"/>
    <property type="project" value="UniProtKB-ARBA"/>
</dbReference>
<dbReference type="InterPro" id="IPR009057">
    <property type="entry name" value="Homeodomain-like_sf"/>
</dbReference>
<dbReference type="PRINTS" id="PR00024">
    <property type="entry name" value="HOMEOBOX"/>
</dbReference>
<feature type="region of interest" description="Disordered" evidence="7">
    <location>
        <begin position="48"/>
        <end position="109"/>
    </location>
</feature>
<keyword evidence="1" id="KW-0217">Developmental protein</keyword>
<accession>A0A814A8J9</accession>
<organism evidence="9 11">
    <name type="scientific">Didymodactylos carnosus</name>
    <dbReference type="NCBI Taxonomy" id="1234261"/>
    <lineage>
        <taxon>Eukaryota</taxon>
        <taxon>Metazoa</taxon>
        <taxon>Spiralia</taxon>
        <taxon>Gnathifera</taxon>
        <taxon>Rotifera</taxon>
        <taxon>Eurotatoria</taxon>
        <taxon>Bdelloidea</taxon>
        <taxon>Philodinida</taxon>
        <taxon>Philodinidae</taxon>
        <taxon>Didymodactylos</taxon>
    </lineage>
</organism>
<dbReference type="SUPFAM" id="SSF46689">
    <property type="entry name" value="Homeodomain-like"/>
    <property type="match status" value="1"/>
</dbReference>
<dbReference type="InterPro" id="IPR001356">
    <property type="entry name" value="HD"/>
</dbReference>
<feature type="compositionally biased region" description="Low complexity" evidence="7">
    <location>
        <begin position="136"/>
        <end position="149"/>
    </location>
</feature>
<keyword evidence="2 5" id="KW-0238">DNA-binding</keyword>
<reference evidence="9" key="1">
    <citation type="submission" date="2021-02" db="EMBL/GenBank/DDBJ databases">
        <authorList>
            <person name="Nowell W R."/>
        </authorList>
    </citation>
    <scope>NUCLEOTIDE SEQUENCE</scope>
</reference>
<dbReference type="EMBL" id="CAJOBC010001638">
    <property type="protein sequence ID" value="CAF3690252.1"/>
    <property type="molecule type" value="Genomic_DNA"/>
</dbReference>
<comment type="subcellular location">
    <subcellularLocation>
        <location evidence="5 6">Nucleus</location>
    </subcellularLocation>
</comment>
<evidence type="ECO:0000256" key="7">
    <source>
        <dbReference type="SAM" id="MobiDB-lite"/>
    </source>
</evidence>
<feature type="DNA-binding region" description="Homeobox" evidence="5">
    <location>
        <begin position="193"/>
        <end position="252"/>
    </location>
</feature>
<feature type="region of interest" description="Disordered" evidence="7">
    <location>
        <begin position="125"/>
        <end position="157"/>
    </location>
</feature>
<dbReference type="Gene3D" id="1.10.10.60">
    <property type="entry name" value="Homeodomain-like"/>
    <property type="match status" value="1"/>
</dbReference>
<protein>
    <recommendedName>
        <fullName evidence="8">Homeobox domain-containing protein</fullName>
    </recommendedName>
</protein>
<dbReference type="InterPro" id="IPR020479">
    <property type="entry name" value="HD_metazoa"/>
</dbReference>
<feature type="compositionally biased region" description="Low complexity" evidence="7">
    <location>
        <begin position="181"/>
        <end position="195"/>
    </location>
</feature>
<evidence type="ECO:0000259" key="8">
    <source>
        <dbReference type="PROSITE" id="PS50071"/>
    </source>
</evidence>
<dbReference type="AlphaFoldDB" id="A0A814A8J9"/>
<evidence type="ECO:0000313" key="9">
    <source>
        <dbReference type="EMBL" id="CAF0908810.1"/>
    </source>
</evidence>
<keyword evidence="11" id="KW-1185">Reference proteome</keyword>
<evidence type="ECO:0000256" key="4">
    <source>
        <dbReference type="ARBA" id="ARBA00023242"/>
    </source>
</evidence>
<dbReference type="SMART" id="SM00389">
    <property type="entry name" value="HOX"/>
    <property type="match status" value="1"/>
</dbReference>
<sequence>MVKTECNQMNNGDGGWDHQTTHHYLNSTKSYTNVNLIINNNRLNCNQYSPNETKYSQQPPSNSITNISPNKLRTNGNISSSSSSRKSTPSNTNTTTSSSASSLSSVSSTNGGALLQKEIYPWMSDKKHNNNKKNGCRNNNSSNSSTSPSGHIFLYNPTSFDSRQSIMLRDKEKTGNDCRQATASNQESSSSASKRARTAYTSAQLVELEKEFLYARYLNRPRRIELAQLLNLTERQIKIWFQNRRMKFKKDGKGRTSCGDSPLATTSDKDMCDKDMLLNPPSSIALDVKFSLHPQQYFSMPHHHSQLSYHKAFNHDCTNNGTNSMFDMTGTTNGYELTKSSPSSTYMNTNIYYNKPLTNCNGTGYGYDNMPQMNFYYNPPPPTNFSPSYKEHSMSFLDSSDIYNTSNNMTQNQKHMHL</sequence>
<evidence type="ECO:0000256" key="1">
    <source>
        <dbReference type="ARBA" id="ARBA00022473"/>
    </source>
</evidence>
<evidence type="ECO:0000256" key="5">
    <source>
        <dbReference type="PROSITE-ProRule" id="PRU00108"/>
    </source>
</evidence>
<comment type="caution">
    <text evidence="9">The sequence shown here is derived from an EMBL/GenBank/DDBJ whole genome shotgun (WGS) entry which is preliminary data.</text>
</comment>
<dbReference type="PROSITE" id="PS00027">
    <property type="entry name" value="HOMEOBOX_1"/>
    <property type="match status" value="1"/>
</dbReference>
<keyword evidence="4 5" id="KW-0539">Nucleus</keyword>
<dbReference type="GO" id="GO:0005634">
    <property type="term" value="C:nucleus"/>
    <property type="evidence" value="ECO:0007669"/>
    <property type="project" value="UniProtKB-SubCell"/>
</dbReference>
<dbReference type="PANTHER" id="PTHR45664:SF18">
    <property type="entry name" value="HOMEOBOX PROTEIN HOX3"/>
    <property type="match status" value="1"/>
</dbReference>
<keyword evidence="3 5" id="KW-0371">Homeobox</keyword>
<dbReference type="Pfam" id="PF00046">
    <property type="entry name" value="Homeodomain"/>
    <property type="match status" value="1"/>
</dbReference>
<dbReference type="Proteomes" id="UP000663829">
    <property type="component" value="Unassembled WGS sequence"/>
</dbReference>
<feature type="compositionally biased region" description="Polar residues" evidence="7">
    <location>
        <begin position="48"/>
        <end position="73"/>
    </location>
</feature>
<proteinExistence type="predicted"/>
<name>A0A814A8J9_9BILA</name>
<dbReference type="Proteomes" id="UP000681722">
    <property type="component" value="Unassembled WGS sequence"/>
</dbReference>